<evidence type="ECO:0000313" key="4">
    <source>
        <dbReference type="Proteomes" id="UP000078486"/>
    </source>
</evidence>
<name>A0A178IER5_9BACT</name>
<accession>A0A178IER5</accession>
<dbReference type="AlphaFoldDB" id="A0A178IER5"/>
<dbReference type="STRING" id="1184151.AW736_22755"/>
<feature type="transmembrane region" description="Helical" evidence="2">
    <location>
        <begin position="83"/>
        <end position="101"/>
    </location>
</feature>
<keyword evidence="2" id="KW-1133">Transmembrane helix</keyword>
<dbReference type="RefSeq" id="WP_068772589.1">
    <property type="nucleotide sequence ID" value="NZ_CP109796.1"/>
</dbReference>
<keyword evidence="4" id="KW-1185">Reference proteome</keyword>
<dbReference type="Proteomes" id="UP000078486">
    <property type="component" value="Unassembled WGS sequence"/>
</dbReference>
<keyword evidence="2" id="KW-0812">Transmembrane</keyword>
<dbReference type="OrthoDB" id="9977110at2"/>
<proteinExistence type="predicted"/>
<organism evidence="3 4">
    <name type="scientific">Termitidicoccus mucosus</name>
    <dbReference type="NCBI Taxonomy" id="1184151"/>
    <lineage>
        <taxon>Bacteria</taxon>
        <taxon>Pseudomonadati</taxon>
        <taxon>Verrucomicrobiota</taxon>
        <taxon>Opitutia</taxon>
        <taxon>Opitutales</taxon>
        <taxon>Opitutaceae</taxon>
        <taxon>Termitidicoccus</taxon>
    </lineage>
</organism>
<evidence type="ECO:0000256" key="2">
    <source>
        <dbReference type="SAM" id="Phobius"/>
    </source>
</evidence>
<evidence type="ECO:0008006" key="5">
    <source>
        <dbReference type="Google" id="ProtNLM"/>
    </source>
</evidence>
<keyword evidence="1" id="KW-0175">Coiled coil</keyword>
<sequence length="106" mass="11454">MPKSSKSAADSTDTAIEELRALLSEAESALGSAGGDQADDKIDQLRKRLRSALDNIRPKIDEWKNIVQDQAERADEYAHKHPYYVAGAAALAGVAAGLIFARGCRR</sequence>
<protein>
    <recommendedName>
        <fullName evidence="5">DUF883 domain-containing protein</fullName>
    </recommendedName>
</protein>
<feature type="coiled-coil region" evidence="1">
    <location>
        <begin position="9"/>
        <end position="55"/>
    </location>
</feature>
<evidence type="ECO:0000256" key="1">
    <source>
        <dbReference type="SAM" id="Coils"/>
    </source>
</evidence>
<keyword evidence="2" id="KW-0472">Membrane</keyword>
<reference evidence="3 4" key="1">
    <citation type="submission" date="2016-01" db="EMBL/GenBank/DDBJ databases">
        <title>High potential of lignocellulose degradation of a new Verrucomicrobia species.</title>
        <authorList>
            <person name="Wang Y."/>
            <person name="Shi Y."/>
            <person name="Qiu Z."/>
            <person name="Liu S."/>
            <person name="Yang H."/>
        </authorList>
    </citation>
    <scope>NUCLEOTIDE SEQUENCE [LARGE SCALE GENOMIC DNA]</scope>
    <source>
        <strain evidence="3 4">TSB47</strain>
    </source>
</reference>
<comment type="caution">
    <text evidence="3">The sequence shown here is derived from an EMBL/GenBank/DDBJ whole genome shotgun (WGS) entry which is preliminary data.</text>
</comment>
<evidence type="ECO:0000313" key="3">
    <source>
        <dbReference type="EMBL" id="OAM87516.1"/>
    </source>
</evidence>
<dbReference type="EMBL" id="LRRQ01000170">
    <property type="protein sequence ID" value="OAM87516.1"/>
    <property type="molecule type" value="Genomic_DNA"/>
</dbReference>
<gene>
    <name evidence="3" type="ORF">AW736_22755</name>
</gene>